<evidence type="ECO:0000256" key="6">
    <source>
        <dbReference type="RuleBase" id="RU004057"/>
    </source>
</evidence>
<sequence>MILANFIIEGGVSFTIPLTLMGLAMAAFIFRGVTLLMNDSELSAITKNNEIVKQLATLSLVWGILGQLTGLFQAFDAISKMENVSSALLAGGLKVSMICTLYGVIIFVIGRLAILALTLLNKKK</sequence>
<evidence type="ECO:0000313" key="10">
    <source>
        <dbReference type="Proteomes" id="UP000659388"/>
    </source>
</evidence>
<name>A0A937F7U9_9BACT</name>
<evidence type="ECO:0000256" key="1">
    <source>
        <dbReference type="ARBA" id="ARBA00004651"/>
    </source>
</evidence>
<evidence type="ECO:0000256" key="5">
    <source>
        <dbReference type="ARBA" id="ARBA00023136"/>
    </source>
</evidence>
<dbReference type="GO" id="GO:0005886">
    <property type="term" value="C:plasma membrane"/>
    <property type="evidence" value="ECO:0007669"/>
    <property type="project" value="UniProtKB-SubCell"/>
</dbReference>
<dbReference type="GO" id="GO:0015031">
    <property type="term" value="P:protein transport"/>
    <property type="evidence" value="ECO:0007669"/>
    <property type="project" value="UniProtKB-KW"/>
</dbReference>
<comment type="subcellular location">
    <subcellularLocation>
        <location evidence="1">Cell membrane</location>
        <topology evidence="1">Multi-pass membrane protein</topology>
    </subcellularLocation>
    <subcellularLocation>
        <location evidence="6">Membrane</location>
        <topology evidence="6">Multi-pass membrane protein</topology>
    </subcellularLocation>
</comment>
<reference evidence="9" key="1">
    <citation type="submission" date="2021-01" db="EMBL/GenBank/DDBJ databases">
        <title>Fulvivirga kasyanovii gen. nov., sp nov., a novel member of the phylum Bacteroidetes isolated from seawater in a mussel farm.</title>
        <authorList>
            <person name="Zhao L.-H."/>
            <person name="Wang Z.-J."/>
        </authorList>
    </citation>
    <scope>NUCLEOTIDE SEQUENCE</scope>
    <source>
        <strain evidence="9">2943</strain>
    </source>
</reference>
<keyword evidence="3 7" id="KW-0812">Transmembrane</keyword>
<keyword evidence="5 7" id="KW-0472">Membrane</keyword>
<evidence type="ECO:0000256" key="2">
    <source>
        <dbReference type="ARBA" id="ARBA00022475"/>
    </source>
</evidence>
<evidence type="ECO:0000256" key="7">
    <source>
        <dbReference type="SAM" id="Phobius"/>
    </source>
</evidence>
<keyword evidence="6" id="KW-0813">Transport</keyword>
<feature type="transmembrane region" description="Helical" evidence="7">
    <location>
        <begin position="55"/>
        <end position="75"/>
    </location>
</feature>
<dbReference type="AlphaFoldDB" id="A0A937F7U9"/>
<feature type="transmembrane region" description="Helical" evidence="7">
    <location>
        <begin position="95"/>
        <end position="120"/>
    </location>
</feature>
<evidence type="ECO:0000256" key="4">
    <source>
        <dbReference type="ARBA" id="ARBA00022989"/>
    </source>
</evidence>
<dbReference type="EMBL" id="JAESIY010000010">
    <property type="protein sequence ID" value="MBL3658052.1"/>
    <property type="molecule type" value="Genomic_DNA"/>
</dbReference>
<evidence type="ECO:0000256" key="3">
    <source>
        <dbReference type="ARBA" id="ARBA00022692"/>
    </source>
</evidence>
<keyword evidence="2" id="KW-1003">Cell membrane</keyword>
<keyword evidence="4 7" id="KW-1133">Transmembrane helix</keyword>
<evidence type="ECO:0000259" key="8">
    <source>
        <dbReference type="Pfam" id="PF01618"/>
    </source>
</evidence>
<dbReference type="InterPro" id="IPR002898">
    <property type="entry name" value="MotA_ExbB_proton_chnl"/>
</dbReference>
<gene>
    <name evidence="9" type="ORF">JL102_18015</name>
</gene>
<dbReference type="RefSeq" id="WP_202245844.1">
    <property type="nucleotide sequence ID" value="NZ_JAESIY010000010.1"/>
</dbReference>
<keyword evidence="10" id="KW-1185">Reference proteome</keyword>
<accession>A0A937F7U9</accession>
<comment type="similarity">
    <text evidence="6">Belongs to the exbB/tolQ family.</text>
</comment>
<feature type="domain" description="MotA/TolQ/ExbB proton channel" evidence="8">
    <location>
        <begin position="40"/>
        <end position="108"/>
    </location>
</feature>
<dbReference type="Proteomes" id="UP000659388">
    <property type="component" value="Unassembled WGS sequence"/>
</dbReference>
<proteinExistence type="inferred from homology"/>
<organism evidence="9 10">
    <name type="scientific">Fulvivirga sediminis</name>
    <dbReference type="NCBI Taxonomy" id="2803949"/>
    <lineage>
        <taxon>Bacteria</taxon>
        <taxon>Pseudomonadati</taxon>
        <taxon>Bacteroidota</taxon>
        <taxon>Cytophagia</taxon>
        <taxon>Cytophagales</taxon>
        <taxon>Fulvivirgaceae</taxon>
        <taxon>Fulvivirga</taxon>
    </lineage>
</organism>
<keyword evidence="6" id="KW-0653">Protein transport</keyword>
<evidence type="ECO:0000313" key="9">
    <source>
        <dbReference type="EMBL" id="MBL3658052.1"/>
    </source>
</evidence>
<comment type="caution">
    <text evidence="9">The sequence shown here is derived from an EMBL/GenBank/DDBJ whole genome shotgun (WGS) entry which is preliminary data.</text>
</comment>
<dbReference type="Pfam" id="PF01618">
    <property type="entry name" value="MotA_ExbB"/>
    <property type="match status" value="1"/>
</dbReference>
<feature type="transmembrane region" description="Helical" evidence="7">
    <location>
        <begin position="12"/>
        <end position="34"/>
    </location>
</feature>
<protein>
    <submittedName>
        <fullName evidence="9">MotA/TolQ/ExbB proton channel family protein</fullName>
    </submittedName>
</protein>